<dbReference type="Pfam" id="PF00249">
    <property type="entry name" value="Myb_DNA-binding"/>
    <property type="match status" value="1"/>
</dbReference>
<name>A0A9P4PSD8_9PLEO</name>
<dbReference type="SMART" id="SM00717">
    <property type="entry name" value="SANT"/>
    <property type="match status" value="3"/>
</dbReference>
<dbReference type="Gene3D" id="1.10.10.60">
    <property type="entry name" value="Homeodomain-like"/>
    <property type="match status" value="2"/>
</dbReference>
<feature type="domain" description="Myb-like" evidence="1">
    <location>
        <begin position="154"/>
        <end position="196"/>
    </location>
</feature>
<sequence length="417" mass="47650">MGGISVRQGLFGLLMGSATRLKTLVKAPRCAFYSASSGEKPRRKKWSEEELEKIQELARKYSGILNVENLEAEFPGRTFSSICSQHATYRARLKHGKSHIHFSPEEDRLLIEAKLAGGTWAYISRSFPDRTLNSLRTRWTGQLCRGAEIASHTKWSSGETSELLRLRNELGLSWKEIAMKLGRRARHVRGYYVRLVPPEERMGMNCLSHSPRWTQEDLKALVRMKEDGKSIEEIGKVLGRSSNAVLKRYYAEKRIIRKPGTKSAPWTKNEFSRLEAAFEEGLSLDQIKSKFPDRTMLGVKRAMSMRGLSIWSRRFKWTEKEDDIITAASHLDEMVSKLPGKPLAAIESRKMYLVLQDSGRHWSSRSIWTPAEDATLEAAIQKGLECDRQVTAARRITFVLSHWSFLAAKLFKRRSGF</sequence>
<reference evidence="3" key="1">
    <citation type="journal article" date="2020" name="Stud. Mycol.">
        <title>101 Dothideomycetes genomes: a test case for predicting lifestyles and emergence of pathogens.</title>
        <authorList>
            <person name="Haridas S."/>
            <person name="Albert R."/>
            <person name="Binder M."/>
            <person name="Bloem J."/>
            <person name="Labutti K."/>
            <person name="Salamov A."/>
            <person name="Andreopoulos B."/>
            <person name="Baker S."/>
            <person name="Barry K."/>
            <person name="Bills G."/>
            <person name="Bluhm B."/>
            <person name="Cannon C."/>
            <person name="Castanera R."/>
            <person name="Culley D."/>
            <person name="Daum C."/>
            <person name="Ezra D."/>
            <person name="Gonzalez J."/>
            <person name="Henrissat B."/>
            <person name="Kuo A."/>
            <person name="Liang C."/>
            <person name="Lipzen A."/>
            <person name="Lutzoni F."/>
            <person name="Magnuson J."/>
            <person name="Mondo S."/>
            <person name="Nolan M."/>
            <person name="Ohm R."/>
            <person name="Pangilinan J."/>
            <person name="Park H.-J."/>
            <person name="Ramirez L."/>
            <person name="Alfaro M."/>
            <person name="Sun H."/>
            <person name="Tritt A."/>
            <person name="Yoshinaga Y."/>
            <person name="Zwiers L.-H."/>
            <person name="Turgeon B."/>
            <person name="Goodwin S."/>
            <person name="Spatafora J."/>
            <person name="Crous P."/>
            <person name="Grigoriev I."/>
        </authorList>
    </citation>
    <scope>NUCLEOTIDE SEQUENCE</scope>
    <source>
        <strain evidence="3">CBS 690.94</strain>
    </source>
</reference>
<dbReference type="OrthoDB" id="3650379at2759"/>
<protein>
    <recommendedName>
        <fullName evidence="5">Myb-like domain-containing protein</fullName>
    </recommendedName>
</protein>
<dbReference type="Proteomes" id="UP000799764">
    <property type="component" value="Unassembled WGS sequence"/>
</dbReference>
<dbReference type="SUPFAM" id="SSF46689">
    <property type="entry name" value="Homeodomain-like"/>
    <property type="match status" value="1"/>
</dbReference>
<dbReference type="Pfam" id="PF13921">
    <property type="entry name" value="Myb_DNA-bind_6"/>
    <property type="match status" value="1"/>
</dbReference>
<feature type="domain" description="HTH myb-type" evidence="2">
    <location>
        <begin position="94"/>
        <end position="147"/>
    </location>
</feature>
<dbReference type="InterPro" id="IPR017930">
    <property type="entry name" value="Myb_dom"/>
</dbReference>
<feature type="domain" description="Myb-like" evidence="1">
    <location>
        <begin position="102"/>
        <end position="143"/>
    </location>
</feature>
<dbReference type="InterPro" id="IPR050560">
    <property type="entry name" value="MYB_TF"/>
</dbReference>
<evidence type="ECO:0000259" key="1">
    <source>
        <dbReference type="PROSITE" id="PS50090"/>
    </source>
</evidence>
<evidence type="ECO:0000313" key="4">
    <source>
        <dbReference type="Proteomes" id="UP000799764"/>
    </source>
</evidence>
<dbReference type="InterPro" id="IPR009057">
    <property type="entry name" value="Homeodomain-like_sf"/>
</dbReference>
<proteinExistence type="predicted"/>
<dbReference type="PROSITE" id="PS50090">
    <property type="entry name" value="MYB_LIKE"/>
    <property type="match status" value="2"/>
</dbReference>
<dbReference type="CDD" id="cd00167">
    <property type="entry name" value="SANT"/>
    <property type="match status" value="1"/>
</dbReference>
<evidence type="ECO:0008006" key="5">
    <source>
        <dbReference type="Google" id="ProtNLM"/>
    </source>
</evidence>
<evidence type="ECO:0000259" key="2">
    <source>
        <dbReference type="PROSITE" id="PS51294"/>
    </source>
</evidence>
<organism evidence="3 4">
    <name type="scientific">Karstenula rhodostoma CBS 690.94</name>
    <dbReference type="NCBI Taxonomy" id="1392251"/>
    <lineage>
        <taxon>Eukaryota</taxon>
        <taxon>Fungi</taxon>
        <taxon>Dikarya</taxon>
        <taxon>Ascomycota</taxon>
        <taxon>Pezizomycotina</taxon>
        <taxon>Dothideomycetes</taxon>
        <taxon>Pleosporomycetidae</taxon>
        <taxon>Pleosporales</taxon>
        <taxon>Massarineae</taxon>
        <taxon>Didymosphaeriaceae</taxon>
        <taxon>Karstenula</taxon>
    </lineage>
</organism>
<dbReference type="InterPro" id="IPR001005">
    <property type="entry name" value="SANT/Myb"/>
</dbReference>
<accession>A0A9P4PSD8</accession>
<dbReference type="AlphaFoldDB" id="A0A9P4PSD8"/>
<keyword evidence="4" id="KW-1185">Reference proteome</keyword>
<dbReference type="PANTHER" id="PTHR45614">
    <property type="entry name" value="MYB PROTEIN-RELATED"/>
    <property type="match status" value="1"/>
</dbReference>
<comment type="caution">
    <text evidence="3">The sequence shown here is derived from an EMBL/GenBank/DDBJ whole genome shotgun (WGS) entry which is preliminary data.</text>
</comment>
<gene>
    <name evidence="3" type="ORF">P171DRAFT_482679</name>
</gene>
<evidence type="ECO:0000313" key="3">
    <source>
        <dbReference type="EMBL" id="KAF2447986.1"/>
    </source>
</evidence>
<dbReference type="EMBL" id="MU001496">
    <property type="protein sequence ID" value="KAF2447986.1"/>
    <property type="molecule type" value="Genomic_DNA"/>
</dbReference>
<dbReference type="PROSITE" id="PS51294">
    <property type="entry name" value="HTH_MYB"/>
    <property type="match status" value="1"/>
</dbReference>